<reference evidence="3" key="2">
    <citation type="submission" date="2023-08" db="EMBL/GenBank/DDBJ databases">
        <title>Identification and characterization of horizontal gene transfer across gut microbiota members of farm animals based on homology search.</title>
        <authorList>
            <person name="Schwarzerova J."/>
            <person name="Nykrynova M."/>
            <person name="Jureckova K."/>
            <person name="Cejkova D."/>
            <person name="Rychlik I."/>
        </authorList>
    </citation>
    <scope>NUCLEOTIDE SEQUENCE</scope>
    <source>
        <strain evidence="3">ET15</strain>
        <strain evidence="2">ET37</strain>
    </source>
</reference>
<feature type="chain" id="PRO_5043734295" evidence="1">
    <location>
        <begin position="21"/>
        <end position="201"/>
    </location>
</feature>
<comment type="caution">
    <text evidence="3">The sequence shown here is derived from an EMBL/GenBank/DDBJ whole genome shotgun (WGS) entry which is preliminary data.</text>
</comment>
<dbReference type="AlphaFoldDB" id="A0AAW7JLG1"/>
<accession>A0AAW7JLG1</accession>
<dbReference type="EMBL" id="JAUEIE010000003">
    <property type="protein sequence ID" value="MDN0022337.1"/>
    <property type="molecule type" value="Genomic_DNA"/>
</dbReference>
<protein>
    <submittedName>
        <fullName evidence="3">Uncharacterized protein</fullName>
    </submittedName>
</protein>
<reference evidence="3" key="1">
    <citation type="submission" date="2023-06" db="EMBL/GenBank/DDBJ databases">
        <authorList>
            <person name="Zeman M."/>
            <person name="Kubasova T."/>
            <person name="Jahodarova E."/>
            <person name="Nykrynova M."/>
            <person name="Rychlik I."/>
        </authorList>
    </citation>
    <scope>NUCLEOTIDE SEQUENCE</scope>
    <source>
        <strain evidence="3">ET15</strain>
        <strain evidence="2">ET37</strain>
    </source>
</reference>
<proteinExistence type="predicted"/>
<keyword evidence="4" id="KW-1185">Reference proteome</keyword>
<evidence type="ECO:0000256" key="1">
    <source>
        <dbReference type="SAM" id="SignalP"/>
    </source>
</evidence>
<evidence type="ECO:0000313" key="2">
    <source>
        <dbReference type="EMBL" id="MDN0022337.1"/>
    </source>
</evidence>
<feature type="signal peptide" evidence="1">
    <location>
        <begin position="1"/>
        <end position="20"/>
    </location>
</feature>
<evidence type="ECO:0000313" key="4">
    <source>
        <dbReference type="Proteomes" id="UP001167831"/>
    </source>
</evidence>
<dbReference type="Proteomes" id="UP001167831">
    <property type="component" value="Unassembled WGS sequence"/>
</dbReference>
<name>A0AAW7JLG1_9BACT</name>
<evidence type="ECO:0000313" key="3">
    <source>
        <dbReference type="EMBL" id="MDN0024936.1"/>
    </source>
</evidence>
<dbReference type="Proteomes" id="UP001168478">
    <property type="component" value="Unassembled WGS sequence"/>
</dbReference>
<keyword evidence="1" id="KW-0732">Signal</keyword>
<evidence type="ECO:0000313" key="5">
    <source>
        <dbReference type="Proteomes" id="UP001168478"/>
    </source>
</evidence>
<gene>
    <name evidence="2" type="ORF">QVN81_04755</name>
    <name evidence="3" type="ORF">QVN84_05290</name>
</gene>
<dbReference type="RefSeq" id="WP_289824910.1">
    <property type="nucleotide sequence ID" value="NZ_JAUEIE010000003.1"/>
</dbReference>
<dbReference type="PROSITE" id="PS51257">
    <property type="entry name" value="PROKAR_LIPOPROTEIN"/>
    <property type="match status" value="1"/>
</dbReference>
<sequence>MTNYKSIFKYFLFASLCVLSACSSDDDGDNGSGSGSGSGSNSSITINLDGVSAKLNNVYWTAESNGDGTNFYEIQFYSFDMYSAMASGDMSAFPSNYSAVLVSFDTAGSLSELPEGSFAEGSYEVSGAVGCSINNPEGKYYIEEGPSSGNLVITKNGDKYTVSISPLEMIYYDPNNSGSDDWKSINTQWNFTGKIRKAPEM</sequence>
<dbReference type="EMBL" id="JAUEIF010000003">
    <property type="protein sequence ID" value="MDN0024936.1"/>
    <property type="molecule type" value="Genomic_DNA"/>
</dbReference>
<organism evidence="3 5">
    <name type="scientific">Leyella lascolaii</name>
    <dbReference type="NCBI Taxonomy" id="1776379"/>
    <lineage>
        <taxon>Bacteria</taxon>
        <taxon>Pseudomonadati</taxon>
        <taxon>Bacteroidota</taxon>
        <taxon>Bacteroidia</taxon>
        <taxon>Bacteroidales</taxon>
        <taxon>Prevotellaceae</taxon>
        <taxon>Leyella</taxon>
    </lineage>
</organism>